<proteinExistence type="predicted"/>
<accession>A0A0E9PVJ6</accession>
<sequence>MHLSPEPVIWDQISAEC</sequence>
<name>A0A0E9PVJ6_ANGAN</name>
<reference evidence="1" key="2">
    <citation type="journal article" date="2015" name="Fish Shellfish Immunol.">
        <title>Early steps in the European eel (Anguilla anguilla)-Vibrio vulnificus interaction in the gills: Role of the RtxA13 toxin.</title>
        <authorList>
            <person name="Callol A."/>
            <person name="Pajuelo D."/>
            <person name="Ebbesson L."/>
            <person name="Teles M."/>
            <person name="MacKenzie S."/>
            <person name="Amaro C."/>
        </authorList>
    </citation>
    <scope>NUCLEOTIDE SEQUENCE</scope>
</reference>
<dbReference type="EMBL" id="GBXM01100704">
    <property type="protein sequence ID" value="JAH07873.1"/>
    <property type="molecule type" value="Transcribed_RNA"/>
</dbReference>
<protein>
    <submittedName>
        <fullName evidence="1">Uncharacterized protein</fullName>
    </submittedName>
</protein>
<reference evidence="1" key="1">
    <citation type="submission" date="2014-11" db="EMBL/GenBank/DDBJ databases">
        <authorList>
            <person name="Amaro Gonzalez C."/>
        </authorList>
    </citation>
    <scope>NUCLEOTIDE SEQUENCE</scope>
</reference>
<evidence type="ECO:0000313" key="1">
    <source>
        <dbReference type="EMBL" id="JAH07873.1"/>
    </source>
</evidence>
<dbReference type="AlphaFoldDB" id="A0A0E9PVJ6"/>
<organism evidence="1">
    <name type="scientific">Anguilla anguilla</name>
    <name type="common">European freshwater eel</name>
    <name type="synonym">Muraena anguilla</name>
    <dbReference type="NCBI Taxonomy" id="7936"/>
    <lineage>
        <taxon>Eukaryota</taxon>
        <taxon>Metazoa</taxon>
        <taxon>Chordata</taxon>
        <taxon>Craniata</taxon>
        <taxon>Vertebrata</taxon>
        <taxon>Euteleostomi</taxon>
        <taxon>Actinopterygii</taxon>
        <taxon>Neopterygii</taxon>
        <taxon>Teleostei</taxon>
        <taxon>Anguilliformes</taxon>
        <taxon>Anguillidae</taxon>
        <taxon>Anguilla</taxon>
    </lineage>
</organism>